<dbReference type="SUPFAM" id="SSF53822">
    <property type="entry name" value="Periplasmic binding protein-like I"/>
    <property type="match status" value="1"/>
</dbReference>
<keyword evidence="1" id="KW-1133">Transmembrane helix</keyword>
<keyword evidence="1" id="KW-0812">Transmembrane</keyword>
<reference evidence="2 3" key="1">
    <citation type="submission" date="2021-11" db="EMBL/GenBank/DDBJ databases">
        <title>Draft genome sequence of Actinomycetospora sp. SF1 isolated from the rhizosphere soil.</title>
        <authorList>
            <person name="Duangmal K."/>
            <person name="Chantavorakit T."/>
        </authorList>
    </citation>
    <scope>NUCLEOTIDE SEQUENCE [LARGE SCALE GENOMIC DNA]</scope>
    <source>
        <strain evidence="2 3">TBRC 5722</strain>
    </source>
</reference>
<feature type="transmembrane region" description="Helical" evidence="1">
    <location>
        <begin position="21"/>
        <end position="45"/>
    </location>
</feature>
<protein>
    <recommendedName>
        <fullName evidence="4">ABC-type branched-subunit amino acid transport system substrate-binding protein</fullName>
    </recommendedName>
</protein>
<keyword evidence="1" id="KW-0472">Membrane</keyword>
<keyword evidence="3" id="KW-1185">Reference proteome</keyword>
<comment type="caution">
    <text evidence="2">The sequence shown here is derived from an EMBL/GenBank/DDBJ whole genome shotgun (WGS) entry which is preliminary data.</text>
</comment>
<evidence type="ECO:0000313" key="3">
    <source>
        <dbReference type="Proteomes" id="UP001199469"/>
    </source>
</evidence>
<organism evidence="2 3">
    <name type="scientific">Actinomycetospora endophytica</name>
    <dbReference type="NCBI Taxonomy" id="2291215"/>
    <lineage>
        <taxon>Bacteria</taxon>
        <taxon>Bacillati</taxon>
        <taxon>Actinomycetota</taxon>
        <taxon>Actinomycetes</taxon>
        <taxon>Pseudonocardiales</taxon>
        <taxon>Pseudonocardiaceae</taxon>
        <taxon>Actinomycetospora</taxon>
    </lineage>
</organism>
<dbReference type="RefSeq" id="WP_230738042.1">
    <property type="nucleotide sequence ID" value="NZ_JAJNDB010000005.1"/>
</dbReference>
<accession>A0ABS8PD72</accession>
<dbReference type="InterPro" id="IPR028082">
    <property type="entry name" value="Peripla_BP_I"/>
</dbReference>
<gene>
    <name evidence="2" type="ORF">LQ327_22705</name>
</gene>
<proteinExistence type="predicted"/>
<name>A0ABS8PD72_9PSEU</name>
<sequence length="518" mass="54002">MMSPTRRLGSVFGWFGKLTALGRVLVIAVVLVVVAGVVYGVWTLLTPTCGSGTSRTDDQCLGVSDGSAQVTAHEVPGYADILGKIKAQNDLVTSSKIPYVTIAYLMPVQRQDSADSAGGLQASLHELQGAFIEQLQVNSADNAPVHVRLVIANDGDSSAHWREVVPTLMKMVGSDHLVAVVATGYSVQATQDAITALSVARIPVITTRLTADTLDGVSTPDRAFARIAPSNSDEAAALAADLRTTASKVLVVRSNDSTDTYVQSLAVAFEQKYAGGAGTLMSPEETFNPGPYSFMSSVVSSVCERQPNVIMFAGRSDDLEQFVKALATRSCGNLPLTIVTGDDAEDFTAAVADEVSQETKGASPSSLGLIGGLNSGVTVRYADIADSSAWKTNPEAFVPGAIGALNENCSTCFHGQFPSSSLDDDAAIMGHDAITTVATALTFGSQLNNTTDGVTAAFKRLHGPNSIPLASGWLSLSPYGDPINKAVPILQVGSDGGPQLFKFGSPAGRPCIPDRTPC</sequence>
<evidence type="ECO:0008006" key="4">
    <source>
        <dbReference type="Google" id="ProtNLM"/>
    </source>
</evidence>
<evidence type="ECO:0000256" key="1">
    <source>
        <dbReference type="SAM" id="Phobius"/>
    </source>
</evidence>
<dbReference type="Proteomes" id="UP001199469">
    <property type="component" value="Unassembled WGS sequence"/>
</dbReference>
<evidence type="ECO:0000313" key="2">
    <source>
        <dbReference type="EMBL" id="MCD2196188.1"/>
    </source>
</evidence>
<dbReference type="Gene3D" id="3.40.50.2300">
    <property type="match status" value="2"/>
</dbReference>
<dbReference type="EMBL" id="JAJNDB010000005">
    <property type="protein sequence ID" value="MCD2196188.1"/>
    <property type="molecule type" value="Genomic_DNA"/>
</dbReference>